<dbReference type="EMBL" id="JAPNKA010000001">
    <property type="protein sequence ID" value="MCY1076963.1"/>
    <property type="molecule type" value="Genomic_DNA"/>
</dbReference>
<proteinExistence type="predicted"/>
<keyword evidence="1" id="KW-1133">Transmembrane helix</keyword>
<evidence type="ECO:0000256" key="1">
    <source>
        <dbReference type="SAM" id="Phobius"/>
    </source>
</evidence>
<organism evidence="2 3">
    <name type="scientific">Archangium lansingense</name>
    <dbReference type="NCBI Taxonomy" id="2995310"/>
    <lineage>
        <taxon>Bacteria</taxon>
        <taxon>Pseudomonadati</taxon>
        <taxon>Myxococcota</taxon>
        <taxon>Myxococcia</taxon>
        <taxon>Myxococcales</taxon>
        <taxon>Cystobacterineae</taxon>
        <taxon>Archangiaceae</taxon>
        <taxon>Archangium</taxon>
    </lineage>
</organism>
<keyword evidence="1" id="KW-0812">Transmembrane</keyword>
<feature type="transmembrane region" description="Helical" evidence="1">
    <location>
        <begin position="7"/>
        <end position="25"/>
    </location>
</feature>
<comment type="caution">
    <text evidence="2">The sequence shown here is derived from an EMBL/GenBank/DDBJ whole genome shotgun (WGS) entry which is preliminary data.</text>
</comment>
<accession>A0ABT4A5N5</accession>
<evidence type="ECO:0000313" key="2">
    <source>
        <dbReference type="EMBL" id="MCY1076963.1"/>
    </source>
</evidence>
<dbReference type="Proteomes" id="UP001207654">
    <property type="component" value="Unassembled WGS sequence"/>
</dbReference>
<evidence type="ECO:0000313" key="3">
    <source>
        <dbReference type="Proteomes" id="UP001207654"/>
    </source>
</evidence>
<keyword evidence="1" id="KW-0472">Membrane</keyword>
<protein>
    <submittedName>
        <fullName evidence="2">Uncharacterized protein</fullName>
    </submittedName>
</protein>
<reference evidence="2 3" key="1">
    <citation type="submission" date="2022-11" db="EMBL/GenBank/DDBJ databases">
        <title>Minimal conservation of predation-associated metabolite biosynthetic gene clusters underscores biosynthetic potential of Myxococcota including descriptions for ten novel species: Archangium lansinium sp. nov., Myxococcus landrumus sp. nov., Nannocystis bai.</title>
        <authorList>
            <person name="Ahearne A."/>
            <person name="Stevens C."/>
            <person name="Phillips K."/>
        </authorList>
    </citation>
    <scope>NUCLEOTIDE SEQUENCE [LARGE SCALE GENOMIC DNA]</scope>
    <source>
        <strain evidence="2 3">MIWBW</strain>
    </source>
</reference>
<keyword evidence="3" id="KW-1185">Reference proteome</keyword>
<sequence>MTDGSKVFLLILAGGAATGVLWGLYKWLFGEPTDNPTQISDYDSSDNYD</sequence>
<gene>
    <name evidence="2" type="ORF">OV287_21000</name>
</gene>
<name>A0ABT4A5N5_9BACT</name>
<dbReference type="RefSeq" id="WP_267535818.1">
    <property type="nucleotide sequence ID" value="NZ_JAPNKA010000001.1"/>
</dbReference>